<dbReference type="AlphaFoldDB" id="A0A1H6BUF3"/>
<keyword evidence="1" id="KW-0378">Hydrolase</keyword>
<dbReference type="InterPro" id="IPR038718">
    <property type="entry name" value="SNF2-like_sf"/>
</dbReference>
<organism evidence="2 3">
    <name type="scientific">Bosea lathyri</name>
    <dbReference type="NCBI Taxonomy" id="1036778"/>
    <lineage>
        <taxon>Bacteria</taxon>
        <taxon>Pseudomonadati</taxon>
        <taxon>Pseudomonadota</taxon>
        <taxon>Alphaproteobacteria</taxon>
        <taxon>Hyphomicrobiales</taxon>
        <taxon>Boseaceae</taxon>
        <taxon>Bosea</taxon>
    </lineage>
</organism>
<gene>
    <name evidence="2" type="ORF">SAMN04488115_10883</name>
</gene>
<proteinExistence type="predicted"/>
<dbReference type="InterPro" id="IPR027417">
    <property type="entry name" value="P-loop_NTPase"/>
</dbReference>
<dbReference type="PANTHER" id="PTHR45766">
    <property type="entry name" value="DNA ANNEALING HELICASE AND ENDONUCLEASE ZRANB3 FAMILY MEMBER"/>
    <property type="match status" value="1"/>
</dbReference>
<protein>
    <recommendedName>
        <fullName evidence="4">Superfamily II DNA or RNA helicase</fullName>
    </recommendedName>
</protein>
<dbReference type="Gene3D" id="3.40.50.10810">
    <property type="entry name" value="Tandem AAA-ATPase domain"/>
    <property type="match status" value="1"/>
</dbReference>
<dbReference type="PANTHER" id="PTHR45766:SF6">
    <property type="entry name" value="SWI_SNF-RELATED MATRIX-ASSOCIATED ACTIN-DEPENDENT REGULATOR OF CHROMATIN SUBFAMILY A-LIKE PROTEIN 1"/>
    <property type="match status" value="1"/>
</dbReference>
<dbReference type="GO" id="GO:0016787">
    <property type="term" value="F:hydrolase activity"/>
    <property type="evidence" value="ECO:0007669"/>
    <property type="project" value="UniProtKB-KW"/>
</dbReference>
<dbReference type="GO" id="GO:0006281">
    <property type="term" value="P:DNA repair"/>
    <property type="evidence" value="ECO:0007669"/>
    <property type="project" value="TreeGrafter"/>
</dbReference>
<dbReference type="GO" id="GO:0031297">
    <property type="term" value="P:replication fork processing"/>
    <property type="evidence" value="ECO:0007669"/>
    <property type="project" value="TreeGrafter"/>
</dbReference>
<evidence type="ECO:0000313" key="2">
    <source>
        <dbReference type="EMBL" id="SEG64299.1"/>
    </source>
</evidence>
<name>A0A1H6BUF3_9HYPH</name>
<keyword evidence="3" id="KW-1185">Reference proteome</keyword>
<evidence type="ECO:0000313" key="3">
    <source>
        <dbReference type="Proteomes" id="UP000236743"/>
    </source>
</evidence>
<accession>A0A1H6BUF3</accession>
<sequence>MKHTPLPTQISGARFLASRRAAMLADMPRVGKTGAAIIGSDLIVARKILVITTASGRAVWKRGFSDWSVFDRPIHIVTPKTVARVKPGHDGNLVAVVGWPSVSDPKVRAALLGFEWDLLIADEDHYAKNFDAKRTQAVYGTPDRDGVTIMNATSIAARCAVVWPLTGTPYPHDLSDGYPRLRALAPELLAADPSRAWPDVTVRGDFLHRYCIVKMKTLSRFNRIPVVIGGKNEDEFKARFGGFSLRRTQADVGIRPPSYGFMPLIVTDRELREAEGDGDRQAILEAARAGETKALDLHLGPLRRITGEIKARAVVEALKDEFACGLDKIVLAYWHKSVGAILKEGLAGFGVVGIDGSTPDQVRGASVAAFSQSDGPRVFLGQIDAAGEAIDLSAAAELWFVETVFSPKSMSQMSLRITNFSQARNAIVKVCTLEGSVDEAVQASLMRLWTTIRKVTE</sequence>
<dbReference type="SUPFAM" id="SSF52540">
    <property type="entry name" value="P-loop containing nucleoside triphosphate hydrolases"/>
    <property type="match status" value="2"/>
</dbReference>
<dbReference type="EMBL" id="FNUY01000008">
    <property type="protein sequence ID" value="SEG64299.1"/>
    <property type="molecule type" value="Genomic_DNA"/>
</dbReference>
<reference evidence="2 3" key="1">
    <citation type="submission" date="2016-10" db="EMBL/GenBank/DDBJ databases">
        <authorList>
            <person name="de Groot N.N."/>
        </authorList>
    </citation>
    <scope>NUCLEOTIDE SEQUENCE [LARGE SCALE GENOMIC DNA]</scope>
    <source>
        <strain evidence="2 3">DSM 26656</strain>
    </source>
</reference>
<evidence type="ECO:0000256" key="1">
    <source>
        <dbReference type="ARBA" id="ARBA00022801"/>
    </source>
</evidence>
<dbReference type="Gene3D" id="3.40.50.300">
    <property type="entry name" value="P-loop containing nucleotide triphosphate hydrolases"/>
    <property type="match status" value="1"/>
</dbReference>
<evidence type="ECO:0008006" key="4">
    <source>
        <dbReference type="Google" id="ProtNLM"/>
    </source>
</evidence>
<dbReference type="Proteomes" id="UP000236743">
    <property type="component" value="Unassembled WGS sequence"/>
</dbReference>